<dbReference type="AlphaFoldDB" id="A0A5F1YBB3"/>
<evidence type="ECO:0000256" key="2">
    <source>
        <dbReference type="SAM" id="Phobius"/>
    </source>
</evidence>
<name>A0A5F1YBB3_9LEPT</name>
<organism evidence="4 5">
    <name type="scientific">Leptospira gomenensis</name>
    <dbReference type="NCBI Taxonomy" id="2484974"/>
    <lineage>
        <taxon>Bacteria</taxon>
        <taxon>Pseudomonadati</taxon>
        <taxon>Spirochaetota</taxon>
        <taxon>Spirochaetia</taxon>
        <taxon>Leptospirales</taxon>
        <taxon>Leptospiraceae</taxon>
        <taxon>Leptospira</taxon>
    </lineage>
</organism>
<dbReference type="EMBL" id="RQFA01000037">
    <property type="protein sequence ID" value="TGK34555.1"/>
    <property type="molecule type" value="Genomic_DNA"/>
</dbReference>
<dbReference type="Proteomes" id="UP000298277">
    <property type="component" value="Unassembled WGS sequence"/>
</dbReference>
<dbReference type="Gene3D" id="3.30.70.1070">
    <property type="entry name" value="Sporulation related repeat"/>
    <property type="match status" value="1"/>
</dbReference>
<feature type="region of interest" description="Disordered" evidence="1">
    <location>
        <begin position="62"/>
        <end position="100"/>
    </location>
</feature>
<feature type="transmembrane region" description="Helical" evidence="2">
    <location>
        <begin position="16"/>
        <end position="35"/>
    </location>
</feature>
<dbReference type="PROSITE" id="PS51724">
    <property type="entry name" value="SPOR"/>
    <property type="match status" value="1"/>
</dbReference>
<dbReference type="RefSeq" id="WP_135595296.1">
    <property type="nucleotide sequence ID" value="NZ_RQEZ01000114.1"/>
</dbReference>
<proteinExistence type="predicted"/>
<dbReference type="SUPFAM" id="SSF110997">
    <property type="entry name" value="Sporulation related repeat"/>
    <property type="match status" value="1"/>
</dbReference>
<protein>
    <submittedName>
        <fullName evidence="4">SPOR domain-containing protein</fullName>
    </submittedName>
</protein>
<keyword evidence="2" id="KW-1133">Transmembrane helix</keyword>
<evidence type="ECO:0000313" key="4">
    <source>
        <dbReference type="EMBL" id="TGK34555.1"/>
    </source>
</evidence>
<dbReference type="GO" id="GO:0042834">
    <property type="term" value="F:peptidoglycan binding"/>
    <property type="evidence" value="ECO:0007669"/>
    <property type="project" value="InterPro"/>
</dbReference>
<dbReference type="InterPro" id="IPR007730">
    <property type="entry name" value="SPOR-like_dom"/>
</dbReference>
<gene>
    <name evidence="4" type="ORF">EHQ17_09030</name>
</gene>
<keyword evidence="2" id="KW-0472">Membrane</keyword>
<accession>A0A5F1YBB3</accession>
<sequence length="248" mass="27097">MKEKIFYVINLDNKRILILSLFLLGLLCSFFFLGVSVGKKRAGGAEESLALNDIRNSEIQSTIPFSEPGQVPTQTNDNVTGQIPAASSASPSGQTQNRSDSVAFKNIPPATEVVEFKKSNNAASSVSEREPKAELETLSVKEPETSKESKKIKRTEEKKSKRVSAKTQDSEESNGYSLQVAAFKEKEKADELKKTISGKEKNTKATVKRSRNGYYTVRFGSASSKKEAEGLATKLPAKLRSGVIVVKD</sequence>
<keyword evidence="2" id="KW-0812">Transmembrane</keyword>
<evidence type="ECO:0000256" key="1">
    <source>
        <dbReference type="SAM" id="MobiDB-lite"/>
    </source>
</evidence>
<feature type="compositionally biased region" description="Basic and acidic residues" evidence="1">
    <location>
        <begin position="127"/>
        <end position="159"/>
    </location>
</feature>
<dbReference type="InterPro" id="IPR036680">
    <property type="entry name" value="SPOR-like_sf"/>
</dbReference>
<evidence type="ECO:0000313" key="5">
    <source>
        <dbReference type="Proteomes" id="UP000298277"/>
    </source>
</evidence>
<feature type="domain" description="SPOR" evidence="3">
    <location>
        <begin position="170"/>
        <end position="248"/>
    </location>
</feature>
<dbReference type="OrthoDB" id="326044at2"/>
<evidence type="ECO:0000259" key="3">
    <source>
        <dbReference type="PROSITE" id="PS51724"/>
    </source>
</evidence>
<reference evidence="4" key="1">
    <citation type="journal article" date="2019" name="PLoS Negl. Trop. Dis.">
        <title>Revisiting the worldwide diversity of Leptospira species in the environment.</title>
        <authorList>
            <person name="Vincent A.T."/>
            <person name="Schiettekatte O."/>
            <person name="Bourhy P."/>
            <person name="Veyrier F.J."/>
            <person name="Picardeau M."/>
        </authorList>
    </citation>
    <scope>NUCLEOTIDE SEQUENCE [LARGE SCALE GENOMIC DNA]</scope>
    <source>
        <strain evidence="4">201800299</strain>
    </source>
</reference>
<keyword evidence="5" id="KW-1185">Reference proteome</keyword>
<dbReference type="Pfam" id="PF05036">
    <property type="entry name" value="SPOR"/>
    <property type="match status" value="1"/>
</dbReference>
<feature type="compositionally biased region" description="Polar residues" evidence="1">
    <location>
        <begin position="71"/>
        <end position="100"/>
    </location>
</feature>
<comment type="caution">
    <text evidence="4">The sequence shown here is derived from an EMBL/GenBank/DDBJ whole genome shotgun (WGS) entry which is preliminary data.</text>
</comment>
<feature type="region of interest" description="Disordered" evidence="1">
    <location>
        <begin position="115"/>
        <end position="175"/>
    </location>
</feature>